<feature type="compositionally biased region" description="Polar residues" evidence="1">
    <location>
        <begin position="144"/>
        <end position="160"/>
    </location>
</feature>
<evidence type="ECO:0000256" key="1">
    <source>
        <dbReference type="SAM" id="MobiDB-lite"/>
    </source>
</evidence>
<dbReference type="AlphaFoldDB" id="A0A4Y9Y1R7"/>
<dbReference type="Proteomes" id="UP000298390">
    <property type="component" value="Unassembled WGS sequence"/>
</dbReference>
<organism evidence="2 3">
    <name type="scientific">Rhodofomes roseus</name>
    <dbReference type="NCBI Taxonomy" id="34475"/>
    <lineage>
        <taxon>Eukaryota</taxon>
        <taxon>Fungi</taxon>
        <taxon>Dikarya</taxon>
        <taxon>Basidiomycota</taxon>
        <taxon>Agaricomycotina</taxon>
        <taxon>Agaricomycetes</taxon>
        <taxon>Polyporales</taxon>
        <taxon>Rhodofomes</taxon>
    </lineage>
</organism>
<feature type="compositionally biased region" description="Polar residues" evidence="1">
    <location>
        <begin position="67"/>
        <end position="82"/>
    </location>
</feature>
<name>A0A4Y9Y1R7_9APHY</name>
<proteinExistence type="predicted"/>
<evidence type="ECO:0000313" key="3">
    <source>
        <dbReference type="Proteomes" id="UP000298390"/>
    </source>
</evidence>
<comment type="caution">
    <text evidence="2">The sequence shown here is derived from an EMBL/GenBank/DDBJ whole genome shotgun (WGS) entry which is preliminary data.</text>
</comment>
<feature type="region of interest" description="Disordered" evidence="1">
    <location>
        <begin position="293"/>
        <end position="315"/>
    </location>
</feature>
<evidence type="ECO:0000313" key="2">
    <source>
        <dbReference type="EMBL" id="TFY55517.1"/>
    </source>
</evidence>
<sequence>MFLLAGAALWALRRRYGSQLVGIGRRHLTAALRGAQYLPLRGYRFILRNLIHRTPELPPPSPEDGTDPSSSNTPLPPQSNTEPLFPAQDNLLETGAAPLSLTEADSFEAAFEAAEPEDHEVALRSEAPTDQPSFLGPAMLLTSEPPQTQFTRPGRMSSQIHGPPTTVATRVRPELWMTFLCILVGFLIYLARRRVRSVTADHPIEPPSVDPPEEPPLPAEIPRANFWDAPGTFTNFDRVYGFALHEATSSTPGEHPVPVEHANDVTQEVPDTPAPPLEIPAQLPVHNEAANGDAAQTMPDAPGDDVSPGPTAVPQVAPAASMVPTDLSTVTMEPIPRYLRVTAAPPLVSPDVIDMMTRLAQVDRSAYETVLDFARWTLALTAPVAPGGLLGTPPSTQNVAATVAATGGNQPPAGDAIHSGADLSSTAPVAESASPSVEVQDDSVVADAVAPVSAPLNSVILEPARAAQYNRWVDSDGRPIAGPSRLG</sequence>
<gene>
    <name evidence="2" type="ORF">EVJ58_g8204</name>
</gene>
<reference evidence="2 3" key="1">
    <citation type="submission" date="2019-01" db="EMBL/GenBank/DDBJ databases">
        <title>Genome sequencing of the rare red list fungi Fomitopsis rosea.</title>
        <authorList>
            <person name="Buettner E."/>
            <person name="Kellner H."/>
        </authorList>
    </citation>
    <scope>NUCLEOTIDE SEQUENCE [LARGE SCALE GENOMIC DNA]</scope>
    <source>
        <strain evidence="2 3">DSM 105464</strain>
    </source>
</reference>
<accession>A0A4Y9Y1R7</accession>
<protein>
    <submittedName>
        <fullName evidence="2">Uncharacterized protein</fullName>
    </submittedName>
</protein>
<feature type="region of interest" description="Disordered" evidence="1">
    <location>
        <begin position="54"/>
        <end position="86"/>
    </location>
</feature>
<feature type="region of interest" description="Disordered" evidence="1">
    <location>
        <begin position="113"/>
        <end position="165"/>
    </location>
</feature>
<dbReference type="EMBL" id="SEKV01000584">
    <property type="protein sequence ID" value="TFY55517.1"/>
    <property type="molecule type" value="Genomic_DNA"/>
</dbReference>